<protein>
    <recommendedName>
        <fullName evidence="11">Kinesin motor domain-containing protein</fullName>
    </recommendedName>
</protein>
<dbReference type="GO" id="GO:0072686">
    <property type="term" value="C:mitotic spindle"/>
    <property type="evidence" value="ECO:0007669"/>
    <property type="project" value="TreeGrafter"/>
</dbReference>
<gene>
    <name evidence="12" type="ORF">LSTR_LSTR004769</name>
</gene>
<dbReference type="Gene3D" id="3.40.850.10">
    <property type="entry name" value="Kinesin motor domain"/>
    <property type="match status" value="1"/>
</dbReference>
<evidence type="ECO:0000313" key="13">
    <source>
        <dbReference type="Proteomes" id="UP000291343"/>
    </source>
</evidence>
<dbReference type="GO" id="GO:0008574">
    <property type="term" value="F:plus-end-directed microtubule motor activity"/>
    <property type="evidence" value="ECO:0007669"/>
    <property type="project" value="TreeGrafter"/>
</dbReference>
<dbReference type="PANTHER" id="PTHR47970">
    <property type="entry name" value="KINESIN-LIKE PROTEIN KIF11"/>
    <property type="match status" value="1"/>
</dbReference>
<dbReference type="InterPro" id="IPR036961">
    <property type="entry name" value="Kinesin_motor_dom_sf"/>
</dbReference>
<evidence type="ECO:0000256" key="7">
    <source>
        <dbReference type="ARBA" id="ARBA00023212"/>
    </source>
</evidence>
<evidence type="ECO:0000259" key="11">
    <source>
        <dbReference type="PROSITE" id="PS50067"/>
    </source>
</evidence>
<keyword evidence="13" id="KW-1185">Reference proteome</keyword>
<name>A0A482XJI2_LAOST</name>
<dbReference type="Proteomes" id="UP000291343">
    <property type="component" value="Unassembled WGS sequence"/>
</dbReference>
<evidence type="ECO:0000256" key="10">
    <source>
        <dbReference type="SAM" id="Coils"/>
    </source>
</evidence>
<dbReference type="PROSITE" id="PS50067">
    <property type="entry name" value="KINESIN_MOTOR_2"/>
    <property type="match status" value="1"/>
</dbReference>
<dbReference type="SUPFAM" id="SSF52540">
    <property type="entry name" value="P-loop containing nucleoside triphosphate hydrolases"/>
    <property type="match status" value="1"/>
</dbReference>
<comment type="subcellular location">
    <subcellularLocation>
        <location evidence="1">Cytoplasm</location>
        <location evidence="1">Cytoskeleton</location>
    </subcellularLocation>
</comment>
<dbReference type="InterPro" id="IPR001752">
    <property type="entry name" value="Kinesin_motor_dom"/>
</dbReference>
<evidence type="ECO:0000256" key="2">
    <source>
        <dbReference type="ARBA" id="ARBA00022490"/>
    </source>
</evidence>
<dbReference type="GO" id="GO:0005876">
    <property type="term" value="C:spindle microtubule"/>
    <property type="evidence" value="ECO:0007669"/>
    <property type="project" value="TreeGrafter"/>
</dbReference>
<dbReference type="SMR" id="A0A482XJI2"/>
<dbReference type="AlphaFoldDB" id="A0A482XJI2"/>
<comment type="caution">
    <text evidence="12">The sequence shown here is derived from an EMBL/GenBank/DDBJ whole genome shotgun (WGS) entry which is preliminary data.</text>
</comment>
<dbReference type="EMBL" id="QKKF02007188">
    <property type="protein sequence ID" value="RZF46056.1"/>
    <property type="molecule type" value="Genomic_DNA"/>
</dbReference>
<keyword evidence="5 9" id="KW-0067">ATP-binding</keyword>
<dbReference type="PRINTS" id="PR00380">
    <property type="entry name" value="KINESINHEAVY"/>
</dbReference>
<dbReference type="InterPro" id="IPR047149">
    <property type="entry name" value="KIF11-like"/>
</dbReference>
<dbReference type="PANTHER" id="PTHR47970:SF12">
    <property type="entry name" value="KINESIN FAMILY MEMBER 11"/>
    <property type="match status" value="1"/>
</dbReference>
<keyword evidence="3" id="KW-0493">Microtubule</keyword>
<dbReference type="GO" id="GO:0008017">
    <property type="term" value="F:microtubule binding"/>
    <property type="evidence" value="ECO:0007669"/>
    <property type="project" value="InterPro"/>
</dbReference>
<organism evidence="12 13">
    <name type="scientific">Laodelphax striatellus</name>
    <name type="common">Small brown planthopper</name>
    <name type="synonym">Delphax striatella</name>
    <dbReference type="NCBI Taxonomy" id="195883"/>
    <lineage>
        <taxon>Eukaryota</taxon>
        <taxon>Metazoa</taxon>
        <taxon>Ecdysozoa</taxon>
        <taxon>Arthropoda</taxon>
        <taxon>Hexapoda</taxon>
        <taxon>Insecta</taxon>
        <taxon>Pterygota</taxon>
        <taxon>Neoptera</taxon>
        <taxon>Paraneoptera</taxon>
        <taxon>Hemiptera</taxon>
        <taxon>Auchenorrhyncha</taxon>
        <taxon>Fulgoroidea</taxon>
        <taxon>Delphacidae</taxon>
        <taxon>Criomorphinae</taxon>
        <taxon>Laodelphax</taxon>
    </lineage>
</organism>
<dbReference type="OrthoDB" id="3176171at2759"/>
<evidence type="ECO:0000313" key="12">
    <source>
        <dbReference type="EMBL" id="RZF46056.1"/>
    </source>
</evidence>
<sequence length="883" mass="100687">MSRSENIQVYIRMKPNGDKRSSIDVISDREIGLRDKCGKKSLSFARVFAPSSNQQLIYETVARPLVNDIISGYNCTLFAYGQSGSGKTFTMLGEKSSNNMAWEHEACAGLIPRCLSQILDEANRMTNEVIIDISSILIYNEELYDLLSSNEEVKLRIYDDSSKKGAVVVSGLESIVVRNKNQAFDYMERVFSRKEALTSSLNVCSSRLHTIFTINVTVKDNSIQREECFRFGKLCLVDLGGSDNSKGSNPDKAGWDSSRVNLSLLTLGRVINSLFTHSSHIPYRESKLTRVLRDSLGGSTKTCIIACVKPFLSDIDETVNTLDCMNKAKMIVNQPQINKKANVENLLMKYTEEIVRLRKDVEANKTETGVYLDDENYREMENKIITLQRTINELEKMKALQEEDARNKAIQQEILCKKLEEKEKKIDELIENFVEPYNEAKKQLEMFSSLFKQSTSQNMKMLGKVDQIRSIENSNKILIKRQLKRNNIKCAELNDKLKSYHKSLIQEREQLTESVIRHSDKVSHDRSELLNSMLVDAKETQAQILSSCQEKLSNTVRDILCCSEDMDNRQSAIVENLNTNKKSLEEFVNKEADSIVADCNLEEKFGDHQLKLKNLEDAIKSALTEVSKGMDGSTAKLKELVTSSKSEMTLMIKNLFINEMRKTTSLRAENNEKLEELGKQITANDEFLLRLQEHLHDQTIKNLISDSNITESISENEKAQVTAEVAFTKLIEKLNENLEMMDEFRQGFSEESKRATETLRKNLEDQNITAISSAIETLKRQDRSGIINERITENKENIAACITKIEQHSKLASKQNEHIKINSQNQLSLHNSIFNGELQKYKATGETPQRQEYKFPLSLAEMSPYQRNGRRLQTTINEDDLSE</sequence>
<evidence type="ECO:0000256" key="9">
    <source>
        <dbReference type="PROSITE-ProRule" id="PRU00283"/>
    </source>
</evidence>
<dbReference type="InParanoid" id="A0A482XJI2"/>
<evidence type="ECO:0000256" key="5">
    <source>
        <dbReference type="ARBA" id="ARBA00022840"/>
    </source>
</evidence>
<evidence type="ECO:0000256" key="1">
    <source>
        <dbReference type="ARBA" id="ARBA00004245"/>
    </source>
</evidence>
<dbReference type="Pfam" id="PF00225">
    <property type="entry name" value="Kinesin"/>
    <property type="match status" value="1"/>
</dbReference>
<keyword evidence="4 9" id="KW-0547">Nucleotide-binding</keyword>
<accession>A0A482XJI2</accession>
<dbReference type="InterPro" id="IPR027417">
    <property type="entry name" value="P-loop_NTPase"/>
</dbReference>
<dbReference type="STRING" id="195883.A0A482XJI2"/>
<dbReference type="FunFam" id="3.40.850.10:FF:000019">
    <property type="entry name" value="Kinesin-like protein KIN-5D"/>
    <property type="match status" value="1"/>
</dbReference>
<keyword evidence="7" id="KW-0206">Cytoskeleton</keyword>
<evidence type="ECO:0000256" key="8">
    <source>
        <dbReference type="ARBA" id="ARBA00034704"/>
    </source>
</evidence>
<feature type="coiled-coil region" evidence="10">
    <location>
        <begin position="340"/>
        <end position="432"/>
    </location>
</feature>
<dbReference type="GO" id="GO:0090307">
    <property type="term" value="P:mitotic spindle assembly"/>
    <property type="evidence" value="ECO:0007669"/>
    <property type="project" value="TreeGrafter"/>
</dbReference>
<evidence type="ECO:0000256" key="6">
    <source>
        <dbReference type="ARBA" id="ARBA00023175"/>
    </source>
</evidence>
<proteinExistence type="inferred from homology"/>
<reference evidence="12 13" key="1">
    <citation type="journal article" date="2017" name="Gigascience">
        <title>Genome sequence of the small brown planthopper, Laodelphax striatellus.</title>
        <authorList>
            <person name="Zhu J."/>
            <person name="Jiang F."/>
            <person name="Wang X."/>
            <person name="Yang P."/>
            <person name="Bao Y."/>
            <person name="Zhao W."/>
            <person name="Wang W."/>
            <person name="Lu H."/>
            <person name="Wang Q."/>
            <person name="Cui N."/>
            <person name="Li J."/>
            <person name="Chen X."/>
            <person name="Luo L."/>
            <person name="Yu J."/>
            <person name="Kang L."/>
            <person name="Cui F."/>
        </authorList>
    </citation>
    <scope>NUCLEOTIDE SEQUENCE [LARGE SCALE GENOMIC DNA]</scope>
    <source>
        <strain evidence="12">Lst14</strain>
    </source>
</reference>
<feature type="domain" description="Kinesin motor" evidence="11">
    <location>
        <begin position="6"/>
        <end position="331"/>
    </location>
</feature>
<dbReference type="GO" id="GO:0051231">
    <property type="term" value="P:spindle elongation"/>
    <property type="evidence" value="ECO:0007669"/>
    <property type="project" value="TreeGrafter"/>
</dbReference>
<dbReference type="SMART" id="SM00129">
    <property type="entry name" value="KISc"/>
    <property type="match status" value="1"/>
</dbReference>
<dbReference type="GO" id="GO:0007018">
    <property type="term" value="P:microtubule-based movement"/>
    <property type="evidence" value="ECO:0007669"/>
    <property type="project" value="InterPro"/>
</dbReference>
<feature type="binding site" evidence="9">
    <location>
        <begin position="81"/>
        <end position="88"/>
    </location>
    <ligand>
        <name>ATP</name>
        <dbReference type="ChEBI" id="CHEBI:30616"/>
    </ligand>
</feature>
<evidence type="ECO:0000256" key="3">
    <source>
        <dbReference type="ARBA" id="ARBA00022701"/>
    </source>
</evidence>
<keyword evidence="10" id="KW-0175">Coiled coil</keyword>
<dbReference type="GO" id="GO:0005524">
    <property type="term" value="F:ATP binding"/>
    <property type="evidence" value="ECO:0007669"/>
    <property type="project" value="UniProtKB-UniRule"/>
</dbReference>
<comment type="similarity">
    <text evidence="8">Belongs to the TRAFAC class myosin-kinesin ATPase superfamily. Kinesin family. KIN-5/BimC subfamily.</text>
</comment>
<keyword evidence="6 9" id="KW-0505">Motor protein</keyword>
<evidence type="ECO:0000256" key="4">
    <source>
        <dbReference type="ARBA" id="ARBA00022741"/>
    </source>
</evidence>
<keyword evidence="2" id="KW-0963">Cytoplasm</keyword>